<dbReference type="SMART" id="SM00028">
    <property type="entry name" value="TPR"/>
    <property type="match status" value="5"/>
</dbReference>
<dbReference type="EMBL" id="RBKU01000001">
    <property type="protein sequence ID" value="RKR80201.1"/>
    <property type="molecule type" value="Genomic_DNA"/>
</dbReference>
<gene>
    <name evidence="9" type="ORF">BDD43_0297</name>
</gene>
<dbReference type="SUPFAM" id="SSF55874">
    <property type="entry name" value="ATPase domain of HSP90 chaperone/DNA topoisomerase II/histidine kinase"/>
    <property type="match status" value="1"/>
</dbReference>
<dbReference type="InterPro" id="IPR050736">
    <property type="entry name" value="Sensor_HK_Regulatory"/>
</dbReference>
<evidence type="ECO:0000256" key="2">
    <source>
        <dbReference type="ARBA" id="ARBA00012438"/>
    </source>
</evidence>
<dbReference type="GO" id="GO:0000155">
    <property type="term" value="F:phosphorelay sensor kinase activity"/>
    <property type="evidence" value="ECO:0007669"/>
    <property type="project" value="InterPro"/>
</dbReference>
<feature type="transmembrane region" description="Helical" evidence="7">
    <location>
        <begin position="387"/>
        <end position="404"/>
    </location>
</feature>
<dbReference type="CDD" id="cd00075">
    <property type="entry name" value="HATPase"/>
    <property type="match status" value="1"/>
</dbReference>
<comment type="catalytic activity">
    <reaction evidence="1">
        <text>ATP + protein L-histidine = ADP + protein N-phospho-L-histidine.</text>
        <dbReference type="EC" id="2.7.13.3"/>
    </reaction>
</comment>
<protein>
    <recommendedName>
        <fullName evidence="2">histidine kinase</fullName>
        <ecNumber evidence="2">2.7.13.3</ecNumber>
    </recommendedName>
</protein>
<dbReference type="Pfam" id="PF13374">
    <property type="entry name" value="TPR_10"/>
    <property type="match status" value="1"/>
</dbReference>
<evidence type="ECO:0000313" key="10">
    <source>
        <dbReference type="Proteomes" id="UP000268007"/>
    </source>
</evidence>
<dbReference type="Gene3D" id="3.30.565.10">
    <property type="entry name" value="Histidine kinase-like ATPase, C-terminal domain"/>
    <property type="match status" value="1"/>
</dbReference>
<dbReference type="Gene3D" id="1.25.40.10">
    <property type="entry name" value="Tetratricopeptide repeat domain"/>
    <property type="match status" value="2"/>
</dbReference>
<dbReference type="PROSITE" id="PS50109">
    <property type="entry name" value="HIS_KIN"/>
    <property type="match status" value="1"/>
</dbReference>
<keyword evidence="4" id="KW-0808">Transferase</keyword>
<keyword evidence="7" id="KW-0472">Membrane</keyword>
<dbReference type="EC" id="2.7.13.3" evidence="2"/>
<dbReference type="InterPro" id="IPR004358">
    <property type="entry name" value="Sig_transdc_His_kin-like_C"/>
</dbReference>
<dbReference type="SUPFAM" id="SSF47384">
    <property type="entry name" value="Homodimeric domain of signal transducing histidine kinase"/>
    <property type="match status" value="1"/>
</dbReference>
<dbReference type="Pfam" id="PF00512">
    <property type="entry name" value="HisKA"/>
    <property type="match status" value="1"/>
</dbReference>
<dbReference type="PRINTS" id="PR00344">
    <property type="entry name" value="BCTRLSENSOR"/>
</dbReference>
<dbReference type="SMART" id="SM00388">
    <property type="entry name" value="HisKA"/>
    <property type="match status" value="1"/>
</dbReference>
<evidence type="ECO:0000313" key="9">
    <source>
        <dbReference type="EMBL" id="RKR80201.1"/>
    </source>
</evidence>
<dbReference type="CDD" id="cd00082">
    <property type="entry name" value="HisKA"/>
    <property type="match status" value="1"/>
</dbReference>
<feature type="domain" description="Histidine kinase" evidence="8">
    <location>
        <begin position="437"/>
        <end position="652"/>
    </location>
</feature>
<evidence type="ECO:0000256" key="3">
    <source>
        <dbReference type="ARBA" id="ARBA00022553"/>
    </source>
</evidence>
<dbReference type="InterPro" id="IPR003594">
    <property type="entry name" value="HATPase_dom"/>
</dbReference>
<evidence type="ECO:0000256" key="5">
    <source>
        <dbReference type="ARBA" id="ARBA00022777"/>
    </source>
</evidence>
<keyword evidence="7" id="KW-1133">Transmembrane helix</keyword>
<dbReference type="InterPro" id="IPR036097">
    <property type="entry name" value="HisK_dim/P_sf"/>
</dbReference>
<dbReference type="InterPro" id="IPR005467">
    <property type="entry name" value="His_kinase_dom"/>
</dbReference>
<dbReference type="Pfam" id="PF02518">
    <property type="entry name" value="HATPase_c"/>
    <property type="match status" value="1"/>
</dbReference>
<sequence length="663" mass="74870">MQYRINAILTILIKLLLCRLRQTGHYVGLMLILIISSTPYSKAQQRELDSLESVLRKHPKKDTGRVDILNQLSLMYYDTKSSRLKIYGNEALSLSLRLNYKPGQAMAYKNLGLGYLAANANPVALDYFSKALNIFTALHDNLNTARVLNNIGYFYGLIKDYDQELNYMLKAYNQAKGSGNAAVLTVLLGNIGNAYEMGNRFEKARQYYIQSLNLAQQKQITGGVVAAYSNLASVSLKEKKYAEAMQYCDKVLLLKSVSDNFKPRDLANIYTIKGKIHYNLKEYDKARQMFTESSAIAGFIGNAEYLSQNYYSLYLLDSIKGDFRGALKNYSQYVKLDDSLVDVNKNILASLYQVKFDSEKRIAENSRLKIEQEKNTTIIGQQHTSQIVLIVGFLIILIGAVYLFRINNQVKAKSQIIEEQNQILENNNMVKDKLFSVISHDLRSPITQVIGLLDLWEAGEMNQAEMAVVTPAVKSSIRHTLELLDNLLIWSKNQLQGFNFNPLVFDLRYLATENIKGLQSLIQKKQLVVKNDIRLDTLVYADMEMIKIVLRNLISNAIKFTPDKGIIRISSYTKNSEIIICVEDNGIGIKSGDQDKIFSFTSHTTLGTANEKGTGIGLKICRDFIELNNGHIWMHSEEDKGSKFYISLPLNIAAMPKTTAVAV</sequence>
<dbReference type="InterPro" id="IPR019734">
    <property type="entry name" value="TPR_rpt"/>
</dbReference>
<dbReference type="Pfam" id="PF13181">
    <property type="entry name" value="TPR_8"/>
    <property type="match status" value="1"/>
</dbReference>
<evidence type="ECO:0000256" key="6">
    <source>
        <dbReference type="ARBA" id="ARBA00023012"/>
    </source>
</evidence>
<dbReference type="AlphaFoldDB" id="A0A495IV67"/>
<keyword evidence="10" id="KW-1185">Reference proteome</keyword>
<dbReference type="InterPro" id="IPR003661">
    <property type="entry name" value="HisK_dim/P_dom"/>
</dbReference>
<dbReference type="Pfam" id="PF13424">
    <property type="entry name" value="TPR_12"/>
    <property type="match status" value="1"/>
</dbReference>
<organism evidence="9 10">
    <name type="scientific">Mucilaginibacter gracilis</name>
    <dbReference type="NCBI Taxonomy" id="423350"/>
    <lineage>
        <taxon>Bacteria</taxon>
        <taxon>Pseudomonadati</taxon>
        <taxon>Bacteroidota</taxon>
        <taxon>Sphingobacteriia</taxon>
        <taxon>Sphingobacteriales</taxon>
        <taxon>Sphingobacteriaceae</taxon>
        <taxon>Mucilaginibacter</taxon>
    </lineage>
</organism>
<dbReference type="FunFam" id="3.30.565.10:FF:000006">
    <property type="entry name" value="Sensor histidine kinase WalK"/>
    <property type="match status" value="1"/>
</dbReference>
<accession>A0A495IV67</accession>
<keyword evidence="6" id="KW-0902">Two-component regulatory system</keyword>
<dbReference type="Gene3D" id="1.10.287.130">
    <property type="match status" value="1"/>
</dbReference>
<keyword evidence="7" id="KW-0812">Transmembrane</keyword>
<dbReference type="Pfam" id="PF13176">
    <property type="entry name" value="TPR_7"/>
    <property type="match status" value="1"/>
</dbReference>
<dbReference type="SMART" id="SM00387">
    <property type="entry name" value="HATPase_c"/>
    <property type="match status" value="1"/>
</dbReference>
<evidence type="ECO:0000256" key="7">
    <source>
        <dbReference type="SAM" id="Phobius"/>
    </source>
</evidence>
<evidence type="ECO:0000256" key="1">
    <source>
        <dbReference type="ARBA" id="ARBA00000085"/>
    </source>
</evidence>
<evidence type="ECO:0000259" key="8">
    <source>
        <dbReference type="PROSITE" id="PS50109"/>
    </source>
</evidence>
<proteinExistence type="predicted"/>
<comment type="caution">
    <text evidence="9">The sequence shown here is derived from an EMBL/GenBank/DDBJ whole genome shotgun (WGS) entry which is preliminary data.</text>
</comment>
<dbReference type="Proteomes" id="UP000268007">
    <property type="component" value="Unassembled WGS sequence"/>
</dbReference>
<reference evidence="9 10" key="1">
    <citation type="submission" date="2018-10" db="EMBL/GenBank/DDBJ databases">
        <title>Genomic Encyclopedia of Archaeal and Bacterial Type Strains, Phase II (KMG-II): from individual species to whole genera.</title>
        <authorList>
            <person name="Goeker M."/>
        </authorList>
    </citation>
    <scope>NUCLEOTIDE SEQUENCE [LARGE SCALE GENOMIC DNA]</scope>
    <source>
        <strain evidence="9 10">DSM 18602</strain>
    </source>
</reference>
<dbReference type="PANTHER" id="PTHR43711:SF31">
    <property type="entry name" value="HISTIDINE KINASE"/>
    <property type="match status" value="1"/>
</dbReference>
<dbReference type="InterPro" id="IPR036890">
    <property type="entry name" value="HATPase_C_sf"/>
</dbReference>
<dbReference type="InterPro" id="IPR011990">
    <property type="entry name" value="TPR-like_helical_dom_sf"/>
</dbReference>
<evidence type="ECO:0000256" key="4">
    <source>
        <dbReference type="ARBA" id="ARBA00022679"/>
    </source>
</evidence>
<keyword evidence="3" id="KW-0597">Phosphoprotein</keyword>
<dbReference type="SUPFAM" id="SSF48452">
    <property type="entry name" value="TPR-like"/>
    <property type="match status" value="1"/>
</dbReference>
<keyword evidence="5 9" id="KW-0418">Kinase</keyword>
<name>A0A495IV67_9SPHI</name>
<dbReference type="PANTHER" id="PTHR43711">
    <property type="entry name" value="TWO-COMPONENT HISTIDINE KINASE"/>
    <property type="match status" value="1"/>
</dbReference>